<gene>
    <name evidence="1" type="ORF">Hokovirus_2_105</name>
</gene>
<dbReference type="EMBL" id="KY684104">
    <property type="protein sequence ID" value="ARF10578.1"/>
    <property type="molecule type" value="Genomic_DNA"/>
</dbReference>
<organism evidence="1">
    <name type="scientific">Hokovirus HKV1</name>
    <dbReference type="NCBI Taxonomy" id="1977638"/>
    <lineage>
        <taxon>Viruses</taxon>
        <taxon>Varidnaviria</taxon>
        <taxon>Bamfordvirae</taxon>
        <taxon>Nucleocytoviricota</taxon>
        <taxon>Megaviricetes</taxon>
        <taxon>Imitervirales</taxon>
        <taxon>Mimiviridae</taxon>
        <taxon>Klosneuvirinae</taxon>
        <taxon>Hokovirus</taxon>
    </lineage>
</organism>
<reference evidence="1" key="1">
    <citation type="journal article" date="2017" name="Science">
        <title>Giant viruses with an expanded complement of translation system components.</title>
        <authorList>
            <person name="Schulz F."/>
            <person name="Yutin N."/>
            <person name="Ivanova N.N."/>
            <person name="Ortega D.R."/>
            <person name="Lee T.K."/>
            <person name="Vierheilig J."/>
            <person name="Daims H."/>
            <person name="Horn M."/>
            <person name="Wagner M."/>
            <person name="Jensen G.J."/>
            <person name="Kyrpides N.C."/>
            <person name="Koonin E.V."/>
            <person name="Woyke T."/>
        </authorList>
    </citation>
    <scope>NUCLEOTIDE SEQUENCE</scope>
    <source>
        <strain evidence="1">HKV1</strain>
    </source>
</reference>
<sequence length="471" mass="56503">MNPILSNLTLSYPINLNDFTNIKHPLEIIYPFIEKPVEEITFDDIYEELSNPYYCSTVKISDDNELFLIFYDELKYEALKKDNVHIPEHAYKFHHLCKSCVYEYKTLKYVCGQYNKLIYNDDAIKLLNSELDNVVIQKCYEGTSILVYNHNDIWNISTRKCLDSNKSFWVKNTSFRSLFEEAMKDKFTFDDLDKNLCYLFVLVHYKNKNIVNHNINYRNSQNKYKNLVLLCATEKYTYIQKHVNVPNVEYPEQYYFKNIKELLNKLVEFNDRDVAKKLITWEGYILKIYEGDINNSRFHLAKLQTKIYQYIMQYKPNISNIYKVYLELYKIDKLNELLPYFYKGPNEIIKQINTSMKLLTKEILDLYYLTRKHNNKNMYNTLPKTYKKVLYDLHGIYITKKTNTYKNASDQEEIKIEPIKLHTVYVYLKSLQLDYLVNIFIERQELLKTDLAKYLNKDEIAIKAYTALLLQ</sequence>
<protein>
    <submittedName>
        <fullName evidence="1">RNA ligase</fullName>
    </submittedName>
</protein>
<name>A0A1V0SG22_9VIRU</name>
<keyword evidence="1" id="KW-0436">Ligase</keyword>
<accession>A0A1V0SG22</accession>
<dbReference type="GO" id="GO:0016874">
    <property type="term" value="F:ligase activity"/>
    <property type="evidence" value="ECO:0007669"/>
    <property type="project" value="UniProtKB-KW"/>
</dbReference>
<evidence type="ECO:0000313" key="1">
    <source>
        <dbReference type="EMBL" id="ARF10578.1"/>
    </source>
</evidence>
<proteinExistence type="predicted"/>